<gene>
    <name evidence="1" type="ORF">SPELUC_LOCUS11246</name>
</gene>
<dbReference type="EMBL" id="CAJVPW010023203">
    <property type="protein sequence ID" value="CAG8700401.1"/>
    <property type="molecule type" value="Genomic_DNA"/>
</dbReference>
<organism evidence="1 2">
    <name type="scientific">Cetraspora pellucida</name>
    <dbReference type="NCBI Taxonomy" id="1433469"/>
    <lineage>
        <taxon>Eukaryota</taxon>
        <taxon>Fungi</taxon>
        <taxon>Fungi incertae sedis</taxon>
        <taxon>Mucoromycota</taxon>
        <taxon>Glomeromycotina</taxon>
        <taxon>Glomeromycetes</taxon>
        <taxon>Diversisporales</taxon>
        <taxon>Gigasporaceae</taxon>
        <taxon>Cetraspora</taxon>
    </lineage>
</organism>
<proteinExistence type="predicted"/>
<accession>A0ACA9PBP9</accession>
<dbReference type="Proteomes" id="UP000789366">
    <property type="component" value="Unassembled WGS sequence"/>
</dbReference>
<evidence type="ECO:0000313" key="1">
    <source>
        <dbReference type="EMBL" id="CAG8700401.1"/>
    </source>
</evidence>
<sequence>PHSPGFELPSSWCLCQFRSIFLANIKSRLLAHRSAQGFKQFTIHCPENLFYYVFHQELNFEYQSSQRRYNCMYKGREGYQRIGYIFTHPGWGIKKTKMRTVIKVATEKKDLVTQQIVETEFGFSWKERTNQEEYNTETYAWTYGFLKFTFETCRQNIVVVST</sequence>
<comment type="caution">
    <text evidence="1">The sequence shown here is derived from an EMBL/GenBank/DDBJ whole genome shotgun (WGS) entry which is preliminary data.</text>
</comment>
<keyword evidence="2" id="KW-1185">Reference proteome</keyword>
<reference evidence="1" key="1">
    <citation type="submission" date="2021-06" db="EMBL/GenBank/DDBJ databases">
        <authorList>
            <person name="Kallberg Y."/>
            <person name="Tangrot J."/>
            <person name="Rosling A."/>
        </authorList>
    </citation>
    <scope>NUCLEOTIDE SEQUENCE</scope>
    <source>
        <strain evidence="1">28 12/20/2015</strain>
    </source>
</reference>
<evidence type="ECO:0000313" key="2">
    <source>
        <dbReference type="Proteomes" id="UP000789366"/>
    </source>
</evidence>
<feature type="non-terminal residue" evidence="1">
    <location>
        <position position="1"/>
    </location>
</feature>
<name>A0ACA9PBP9_9GLOM</name>
<protein>
    <submittedName>
        <fullName evidence="1">2810_t:CDS:1</fullName>
    </submittedName>
</protein>